<dbReference type="InterPro" id="IPR027417">
    <property type="entry name" value="P-loop_NTPase"/>
</dbReference>
<keyword evidence="3" id="KW-1185">Reference proteome</keyword>
<dbReference type="EMBL" id="JH597761">
    <property type="protein sequence ID" value="EHP70939.1"/>
    <property type="molecule type" value="Genomic_DNA"/>
</dbReference>
<dbReference type="InterPro" id="IPR002586">
    <property type="entry name" value="CobQ/CobB/MinD/ParA_Nub-bd_dom"/>
</dbReference>
<dbReference type="SUPFAM" id="SSF52540">
    <property type="entry name" value="P-loop containing nucleoside triphosphate hydrolases"/>
    <property type="match status" value="1"/>
</dbReference>
<feature type="domain" description="CobQ/CobB/MinD/ParA nucleotide binding" evidence="1">
    <location>
        <begin position="23"/>
        <end position="202"/>
    </location>
</feature>
<organism evidence="2 3">
    <name type="scientific">Metallosphaera yellowstonensis MK1</name>
    <dbReference type="NCBI Taxonomy" id="671065"/>
    <lineage>
        <taxon>Archaea</taxon>
        <taxon>Thermoproteota</taxon>
        <taxon>Thermoprotei</taxon>
        <taxon>Sulfolobales</taxon>
        <taxon>Sulfolobaceae</taxon>
        <taxon>Metallosphaera</taxon>
    </lineage>
</organism>
<dbReference type="eggNOG" id="arCOG07293">
    <property type="taxonomic scope" value="Archaea"/>
</dbReference>
<gene>
    <name evidence="2" type="ORF">MetMK1DRAFT_00014430</name>
</gene>
<reference evidence="2 3" key="1">
    <citation type="submission" date="2012-01" db="EMBL/GenBank/DDBJ databases">
        <title>Improved High-Quality Draft sequence of Metallosphaera yellowstonensis MK1.</title>
        <authorList>
            <consortium name="US DOE Joint Genome Institute"/>
            <person name="Lucas S."/>
            <person name="Han J."/>
            <person name="Cheng J.-F."/>
            <person name="Goodwin L."/>
            <person name="Pitluck S."/>
            <person name="Peters L."/>
            <person name="Teshima H."/>
            <person name="Detter J.C."/>
            <person name="Han C."/>
            <person name="Tapia R."/>
            <person name="Land M."/>
            <person name="Hauser L."/>
            <person name="Kyrpides N."/>
            <person name="Kozubal M."/>
            <person name="Macur R.E."/>
            <person name="Jay Z."/>
            <person name="Inskeep W."/>
            <person name="Woyke T."/>
        </authorList>
    </citation>
    <scope>NUCLEOTIDE SEQUENCE [LARGE SCALE GENOMIC DNA]</scope>
    <source>
        <strain evidence="2 3">MK1</strain>
    </source>
</reference>
<dbReference type="Gene3D" id="3.40.50.300">
    <property type="entry name" value="P-loop containing nucleotide triphosphate hydrolases"/>
    <property type="match status" value="1"/>
</dbReference>
<evidence type="ECO:0000313" key="3">
    <source>
        <dbReference type="Proteomes" id="UP000003980"/>
    </source>
</evidence>
<evidence type="ECO:0000259" key="1">
    <source>
        <dbReference type="Pfam" id="PF01656"/>
    </source>
</evidence>
<dbReference type="Pfam" id="PF01656">
    <property type="entry name" value="CbiA"/>
    <property type="match status" value="1"/>
</dbReference>
<dbReference type="Proteomes" id="UP000003980">
    <property type="component" value="Unassembled WGS sequence"/>
</dbReference>
<dbReference type="AlphaFoldDB" id="H2C444"/>
<protein>
    <submittedName>
        <fullName evidence="2">CobQ/CobB/MinD/ParA nucleotide binding domain-containing protein</fullName>
    </submittedName>
</protein>
<dbReference type="STRING" id="671065.MetMK1DRAFT_00014430"/>
<sequence length="274" mass="30896">MKRFKGIQCYILLMSDNKITRFSIFGFKGGVGKSTVAYFLARDLAMRHRVLLVDRDYTNTIGKIYGLDTGIINVLADGVEGKFLARDGNLKVLSLISFQPRTLPALEDFARSYSQVLEDVDVVVTDNPPNLDDITRIEAQGYYRARGEFHCNAIVVTTPGLALRLTLEHLNEISSSLRSWVPEATYTRLVAFVVNMARENVDVEVPRKVVIPFYRDMLFKGFREVPEPKEMEKVLEYAEQAIAGGGPCSMIKQTTNLAPSRNGVKFLTQTYSYF</sequence>
<accession>H2C444</accession>
<proteinExistence type="predicted"/>
<name>H2C444_9CREN</name>
<dbReference type="HOGENOM" id="CLU_090891_1_0_2"/>
<evidence type="ECO:0000313" key="2">
    <source>
        <dbReference type="EMBL" id="EHP70939.1"/>
    </source>
</evidence>